<evidence type="ECO:0000313" key="1">
    <source>
        <dbReference type="EMBL" id="DAC80263.1"/>
    </source>
</evidence>
<dbReference type="EMBL" id="BK010888">
    <property type="protein sequence ID" value="DAC80263.1"/>
    <property type="molecule type" value="Genomic_DNA"/>
</dbReference>
<proteinExistence type="predicted"/>
<sequence length="79" mass="8273">MIFIYSLFHFFANLCRFAGGAPGQPQLASAGLFSRRSSGVSTVAVWVPTSTTLSGPSVWVWASIANSGGLSDIGWSCTS</sequence>
<name>A0A5H3CIS1_9VIRU</name>
<evidence type="ECO:0000313" key="2">
    <source>
        <dbReference type="Proteomes" id="UP001236283"/>
    </source>
</evidence>
<dbReference type="Proteomes" id="UP001236283">
    <property type="component" value="Segment"/>
</dbReference>
<accession>A0A5H3CIS1</accession>
<reference evidence="1" key="1">
    <citation type="journal article" date="2019" name="J. ISSAAS">
        <title>Identification of 'Missing Link' Families of Small DNA Tumor Viruses.</title>
        <authorList>
            <person name="Welch N.L."/>
            <person name="Tisza M.J."/>
            <person name="Belford A."/>
            <person name="Pastrana D.V."/>
            <person name="Pang Y.-Y.S."/>
            <person name="Schiller J.T."/>
            <person name="An P."/>
            <person name="Cantalupo P.G."/>
            <person name="Pipas J.M."/>
            <person name="Koda S."/>
            <person name="Subramaniam K."/>
            <person name="Waltzek T.B."/>
            <person name="Bian C."/>
            <person name="Shi Q."/>
            <person name="Ruan Z."/>
            <person name="Ng T.F.-F."/>
            <person name="Starrett G.J."/>
            <person name="Buck C.B."/>
        </authorList>
    </citation>
    <scope>NUCLEOTIDE SEQUENCE</scope>
    <source>
        <strain evidence="1">5205</strain>
    </source>
</reference>
<protein>
    <submittedName>
        <fullName evidence="1">Uncharacterized protein</fullName>
    </submittedName>
</protein>
<organism evidence="1 2">
    <name type="scientific">Branchiostoma lancelet adintovirus</name>
    <dbReference type="NCBI Taxonomy" id="2597807"/>
    <lineage>
        <taxon>Viruses</taxon>
        <taxon>Varidnaviria</taxon>
        <taxon>Bamfordvirae</taxon>
        <taxon>Preplasmiviricota</taxon>
        <taxon>Polisuviricotina</taxon>
        <taxon>Polintoviricetes</taxon>
        <taxon>Orthopolintovirales</taxon>
        <taxon>Adintoviridae</taxon>
    </lineage>
</organism>